<feature type="region of interest" description="Disordered" evidence="1">
    <location>
        <begin position="22"/>
        <end position="71"/>
    </location>
</feature>
<evidence type="ECO:0000313" key="5">
    <source>
        <dbReference type="Proteomes" id="UP000077671"/>
    </source>
</evidence>
<feature type="transmembrane region" description="Helical" evidence="2">
    <location>
        <begin position="153"/>
        <end position="175"/>
    </location>
</feature>
<feature type="compositionally biased region" description="Basic and acidic residues" evidence="1">
    <location>
        <begin position="40"/>
        <end position="55"/>
    </location>
</feature>
<dbReference type="AlphaFoldDB" id="A0A177V4W8"/>
<keyword evidence="2" id="KW-1133">Transmembrane helix</keyword>
<protein>
    <recommendedName>
        <fullName evidence="6">Protein BIG1</fullName>
    </recommendedName>
</protein>
<evidence type="ECO:0008006" key="6">
    <source>
        <dbReference type="Google" id="ProtNLM"/>
    </source>
</evidence>
<proteinExistence type="predicted"/>
<evidence type="ECO:0000313" key="4">
    <source>
        <dbReference type="EMBL" id="KAE8262770.1"/>
    </source>
</evidence>
<feature type="chain" id="PRO_5043836907" description="Protein BIG1" evidence="3">
    <location>
        <begin position="17"/>
        <end position="196"/>
    </location>
</feature>
<feature type="signal peptide" evidence="3">
    <location>
        <begin position="1"/>
        <end position="16"/>
    </location>
</feature>
<reference evidence="4" key="1">
    <citation type="submission" date="2016-04" db="EMBL/GenBank/DDBJ databases">
        <authorList>
            <person name="Nguyen H.D."/>
            <person name="Kesanakurti P."/>
            <person name="Cullis J."/>
            <person name="Levesque C.A."/>
            <person name="Hambleton S."/>
        </authorList>
    </citation>
    <scope>NUCLEOTIDE SEQUENCE</scope>
    <source>
        <strain evidence="4">DAOMC 238032</strain>
    </source>
</reference>
<name>A0A177V4W8_9BASI</name>
<accession>A0A177V4W8</accession>
<evidence type="ECO:0000256" key="2">
    <source>
        <dbReference type="SAM" id="Phobius"/>
    </source>
</evidence>
<gene>
    <name evidence="4" type="ORF">A4X03_0g2199</name>
</gene>
<keyword evidence="3" id="KW-0732">Signal</keyword>
<sequence length="196" mass="21146">MKASVLSLLMIASVSASRFGIEGGSSPQLPHNGKGPHQLPDQRPRNAATSDRRSEGGLGQRRAQMSDPRGVARGYVDMYQRAAEVFKENNERTPKMGANQHMGSLPSKALVDMPSQTSTILVKGPLPRRLESAATATVDHDAKTCLQVREEEAIGLTLLYISSVAGAIGLGYWLGTVVPRPSIHKHHEPHDAQARP</sequence>
<organism evidence="4 5">
    <name type="scientific">Tilletia caries</name>
    <name type="common">wheat bunt fungus</name>
    <dbReference type="NCBI Taxonomy" id="13290"/>
    <lineage>
        <taxon>Eukaryota</taxon>
        <taxon>Fungi</taxon>
        <taxon>Dikarya</taxon>
        <taxon>Basidiomycota</taxon>
        <taxon>Ustilaginomycotina</taxon>
        <taxon>Exobasidiomycetes</taxon>
        <taxon>Tilletiales</taxon>
        <taxon>Tilletiaceae</taxon>
        <taxon>Tilletia</taxon>
    </lineage>
</organism>
<keyword evidence="2" id="KW-0472">Membrane</keyword>
<evidence type="ECO:0000256" key="3">
    <source>
        <dbReference type="SAM" id="SignalP"/>
    </source>
</evidence>
<dbReference type="Proteomes" id="UP000077671">
    <property type="component" value="Unassembled WGS sequence"/>
</dbReference>
<reference evidence="4" key="2">
    <citation type="journal article" date="2019" name="IMA Fungus">
        <title>Genome sequencing and comparison of five Tilletia species to identify candidate genes for the detection of regulated species infecting wheat.</title>
        <authorList>
            <person name="Nguyen H.D.T."/>
            <person name="Sultana T."/>
            <person name="Kesanakurti P."/>
            <person name="Hambleton S."/>
        </authorList>
    </citation>
    <scope>NUCLEOTIDE SEQUENCE</scope>
    <source>
        <strain evidence="4">DAOMC 238032</strain>
    </source>
</reference>
<evidence type="ECO:0000256" key="1">
    <source>
        <dbReference type="SAM" id="MobiDB-lite"/>
    </source>
</evidence>
<keyword evidence="2" id="KW-0812">Transmembrane</keyword>
<comment type="caution">
    <text evidence="4">The sequence shown here is derived from an EMBL/GenBank/DDBJ whole genome shotgun (WGS) entry which is preliminary data.</text>
</comment>
<dbReference type="EMBL" id="LWDD02000203">
    <property type="protein sequence ID" value="KAE8262770.1"/>
    <property type="molecule type" value="Genomic_DNA"/>
</dbReference>